<name>A0A0A9DHE5_ARUDO</name>
<protein>
    <submittedName>
        <fullName evidence="2">Uncharacterized protein</fullName>
    </submittedName>
</protein>
<feature type="compositionally biased region" description="Basic and acidic residues" evidence="1">
    <location>
        <begin position="55"/>
        <end position="72"/>
    </location>
</feature>
<feature type="region of interest" description="Disordered" evidence="1">
    <location>
        <begin position="55"/>
        <end position="79"/>
    </location>
</feature>
<dbReference type="AlphaFoldDB" id="A0A0A9DHE5"/>
<reference evidence="2" key="1">
    <citation type="submission" date="2014-09" db="EMBL/GenBank/DDBJ databases">
        <authorList>
            <person name="Magalhaes I.L.F."/>
            <person name="Oliveira U."/>
            <person name="Santos F.R."/>
            <person name="Vidigal T.H.D.A."/>
            <person name="Brescovit A.D."/>
            <person name="Santos A.J."/>
        </authorList>
    </citation>
    <scope>NUCLEOTIDE SEQUENCE</scope>
    <source>
        <tissue evidence="2">Shoot tissue taken approximately 20 cm above the soil surface</tissue>
    </source>
</reference>
<proteinExistence type="predicted"/>
<organism evidence="2">
    <name type="scientific">Arundo donax</name>
    <name type="common">Giant reed</name>
    <name type="synonym">Donax arundinaceus</name>
    <dbReference type="NCBI Taxonomy" id="35708"/>
    <lineage>
        <taxon>Eukaryota</taxon>
        <taxon>Viridiplantae</taxon>
        <taxon>Streptophyta</taxon>
        <taxon>Embryophyta</taxon>
        <taxon>Tracheophyta</taxon>
        <taxon>Spermatophyta</taxon>
        <taxon>Magnoliopsida</taxon>
        <taxon>Liliopsida</taxon>
        <taxon>Poales</taxon>
        <taxon>Poaceae</taxon>
        <taxon>PACMAD clade</taxon>
        <taxon>Arundinoideae</taxon>
        <taxon>Arundineae</taxon>
        <taxon>Arundo</taxon>
    </lineage>
</organism>
<dbReference type="EMBL" id="GBRH01210649">
    <property type="protein sequence ID" value="JAD87246.1"/>
    <property type="molecule type" value="Transcribed_RNA"/>
</dbReference>
<reference evidence="2" key="2">
    <citation type="journal article" date="2015" name="Data Brief">
        <title>Shoot transcriptome of the giant reed, Arundo donax.</title>
        <authorList>
            <person name="Barrero R.A."/>
            <person name="Guerrero F.D."/>
            <person name="Moolhuijzen P."/>
            <person name="Goolsby J.A."/>
            <person name="Tidwell J."/>
            <person name="Bellgard S.E."/>
            <person name="Bellgard M.I."/>
        </authorList>
    </citation>
    <scope>NUCLEOTIDE SEQUENCE</scope>
    <source>
        <tissue evidence="2">Shoot tissue taken approximately 20 cm above the soil surface</tissue>
    </source>
</reference>
<evidence type="ECO:0000256" key="1">
    <source>
        <dbReference type="SAM" id="MobiDB-lite"/>
    </source>
</evidence>
<accession>A0A0A9DHE5</accession>
<evidence type="ECO:0000313" key="2">
    <source>
        <dbReference type="EMBL" id="JAD87246.1"/>
    </source>
</evidence>
<sequence>MHVNVQGDIISPLLGHAIHQNIVQNNVWTATSGFHVSQKLDDPVMLPSLQECSNKRRVSDNGGRRTRTDHLCQHPTSLF</sequence>